<evidence type="ECO:0000256" key="4">
    <source>
        <dbReference type="ARBA" id="ARBA00023015"/>
    </source>
</evidence>
<gene>
    <name evidence="9" type="ORF">AYI69_g4550</name>
</gene>
<keyword evidence="2" id="KW-0677">Repeat</keyword>
<keyword evidence="3" id="KW-0156">Chromatin regulator</keyword>
<evidence type="ECO:0000259" key="8">
    <source>
        <dbReference type="PROSITE" id="PS51038"/>
    </source>
</evidence>
<dbReference type="AlphaFoldDB" id="A0A1R1YCS2"/>
<dbReference type="Pfam" id="PF01426">
    <property type="entry name" value="BAH"/>
    <property type="match status" value="1"/>
</dbReference>
<evidence type="ECO:0000313" key="10">
    <source>
        <dbReference type="Proteomes" id="UP000187429"/>
    </source>
</evidence>
<proteinExistence type="predicted"/>
<dbReference type="EMBL" id="LSSM01001782">
    <property type="protein sequence ID" value="OMJ24670.1"/>
    <property type="molecule type" value="Genomic_DNA"/>
</dbReference>
<feature type="region of interest" description="Disordered" evidence="7">
    <location>
        <begin position="1"/>
        <end position="22"/>
    </location>
</feature>
<dbReference type="PANTHER" id="PTHR16062">
    <property type="entry name" value="SWI/SNF-RELATED"/>
    <property type="match status" value="1"/>
</dbReference>
<protein>
    <submittedName>
        <fullName evidence="9">Chromatin structure-remodeling complex subunit rsc1</fullName>
    </submittedName>
</protein>
<reference evidence="10" key="1">
    <citation type="submission" date="2017-01" db="EMBL/GenBank/DDBJ databases">
        <authorList>
            <person name="Wang Y."/>
            <person name="White M."/>
            <person name="Kvist S."/>
            <person name="Moncalvo J.-M."/>
        </authorList>
    </citation>
    <scope>NUCLEOTIDE SEQUENCE [LARGE SCALE GENOMIC DNA]</scope>
    <source>
        <strain evidence="10">ID-206-W2</strain>
    </source>
</reference>
<evidence type="ECO:0000313" key="9">
    <source>
        <dbReference type="EMBL" id="OMJ24670.1"/>
    </source>
</evidence>
<evidence type="ECO:0000256" key="1">
    <source>
        <dbReference type="ARBA" id="ARBA00004123"/>
    </source>
</evidence>
<dbReference type="GO" id="GO:0006338">
    <property type="term" value="P:chromatin remodeling"/>
    <property type="evidence" value="ECO:0007669"/>
    <property type="project" value="InterPro"/>
</dbReference>
<accession>A0A1R1YCS2</accession>
<dbReference type="InterPro" id="IPR001025">
    <property type="entry name" value="BAH_dom"/>
</dbReference>
<evidence type="ECO:0000256" key="7">
    <source>
        <dbReference type="SAM" id="MobiDB-lite"/>
    </source>
</evidence>
<dbReference type="InterPro" id="IPR043151">
    <property type="entry name" value="BAH_sf"/>
</dbReference>
<keyword evidence="4" id="KW-0805">Transcription regulation</keyword>
<comment type="caution">
    <text evidence="9">The sequence shown here is derived from an EMBL/GenBank/DDBJ whole genome shotgun (WGS) entry which is preliminary data.</text>
</comment>
<dbReference type="GO" id="GO:0003682">
    <property type="term" value="F:chromatin binding"/>
    <property type="evidence" value="ECO:0007669"/>
    <property type="project" value="InterPro"/>
</dbReference>
<dbReference type="Gene3D" id="2.30.30.490">
    <property type="match status" value="1"/>
</dbReference>
<dbReference type="GO" id="GO:0016586">
    <property type="term" value="C:RSC-type complex"/>
    <property type="evidence" value="ECO:0007669"/>
    <property type="project" value="InterPro"/>
</dbReference>
<dbReference type="InterPro" id="IPR037382">
    <property type="entry name" value="Rsc/polybromo"/>
</dbReference>
<keyword evidence="10" id="KW-1185">Reference proteome</keyword>
<evidence type="ECO:0000256" key="3">
    <source>
        <dbReference type="ARBA" id="ARBA00022853"/>
    </source>
</evidence>
<dbReference type="OrthoDB" id="1742084at2759"/>
<sequence length="669" mass="74335">MSNLSQNASGHSTPTRKNKDSSLIFQNESSESYLLRNSKARNTPKKATPAPKRVKYNFEHLDPSLHEEIYQLTINGQVLENGDFIHVKNTINQFGPLVGHIYKIWKNKATSETGVLLCWFLHSWQTVHKISQLFYKNEVFKSSGIQSVNSSEIIGKCFVLPLNLYTTGYPAELKKLFAQQASNPDFPDLSIIDSCVYLLESRYTEPGRTFSVIKSLPSIWPESATPEKIQQLNTILPYPESIGNPRSIKKFKSIFANDNENTSDSPRKKLKSIDYTNNPENKLNTSNSLENLAELASFQTNINKQLPLFLQPTNYNSQLESSRSSLASYNSPMSNLRPTSYVSENNSRNGSFDNGPYNRNPISSNYNGLMMNSSNYSVHPSGLKIDANSQNHITPPITMNAQSIHLNPQHQSHIGNLNNANNVSRDTYVNQGNFTIKSNIMNSNNIEMIGSNSNSNGAIFSNRQTYPSIPNGSTTINSNLGDANNANGYSMRLRARPNSTQESDRFDGKMDLQSRMSFNSSDSINNGSLQNNMPGIENQIPSRNSMDYSRNFSHSNAKQARNFNGVQNGNSSLNINGNAINGQNVNSGVTINSEMGQGEAASNYINSGSNDAGSDIDPEIVKSFPLDKMGRIKWFATPPMTPPVVSKPIHSASYLEWKKKTQSSKLVNI</sequence>
<organism evidence="9 10">
    <name type="scientific">Smittium culicis</name>
    <dbReference type="NCBI Taxonomy" id="133412"/>
    <lineage>
        <taxon>Eukaryota</taxon>
        <taxon>Fungi</taxon>
        <taxon>Fungi incertae sedis</taxon>
        <taxon>Zoopagomycota</taxon>
        <taxon>Kickxellomycotina</taxon>
        <taxon>Harpellomycetes</taxon>
        <taxon>Harpellales</taxon>
        <taxon>Legeriomycetaceae</taxon>
        <taxon>Smittium</taxon>
    </lineage>
</organism>
<dbReference type="GO" id="GO:0006368">
    <property type="term" value="P:transcription elongation by RNA polymerase II"/>
    <property type="evidence" value="ECO:0007669"/>
    <property type="project" value="TreeGrafter"/>
</dbReference>
<dbReference type="PROSITE" id="PS51038">
    <property type="entry name" value="BAH"/>
    <property type="match status" value="1"/>
</dbReference>
<dbReference type="Proteomes" id="UP000187429">
    <property type="component" value="Unassembled WGS sequence"/>
</dbReference>
<evidence type="ECO:0000256" key="2">
    <source>
        <dbReference type="ARBA" id="ARBA00022737"/>
    </source>
</evidence>
<comment type="subcellular location">
    <subcellularLocation>
        <location evidence="1">Nucleus</location>
    </subcellularLocation>
</comment>
<evidence type="ECO:0000256" key="6">
    <source>
        <dbReference type="ARBA" id="ARBA00023242"/>
    </source>
</evidence>
<feature type="region of interest" description="Disordered" evidence="7">
    <location>
        <begin position="257"/>
        <end position="284"/>
    </location>
</feature>
<keyword evidence="5" id="KW-0804">Transcription</keyword>
<feature type="compositionally biased region" description="Polar residues" evidence="7">
    <location>
        <begin position="274"/>
        <end position="284"/>
    </location>
</feature>
<dbReference type="SMART" id="SM00439">
    <property type="entry name" value="BAH"/>
    <property type="match status" value="1"/>
</dbReference>
<feature type="domain" description="BAH" evidence="8">
    <location>
        <begin position="77"/>
        <end position="214"/>
    </location>
</feature>
<keyword evidence="6" id="KW-0539">Nucleus</keyword>
<dbReference type="PANTHER" id="PTHR16062:SF19">
    <property type="entry name" value="PROTEIN POLYBROMO-1"/>
    <property type="match status" value="1"/>
</dbReference>
<evidence type="ECO:0000256" key="5">
    <source>
        <dbReference type="ARBA" id="ARBA00023163"/>
    </source>
</evidence>
<name>A0A1R1YCS2_9FUNG</name>